<dbReference type="EMBL" id="CADCUQ010000757">
    <property type="protein sequence ID" value="CAA9427871.1"/>
    <property type="molecule type" value="Genomic_DNA"/>
</dbReference>
<name>A0A6J4PWR4_9BACT</name>
<gene>
    <name evidence="2" type="ORF">AVDCRST_MAG64-3274</name>
</gene>
<feature type="compositionally biased region" description="Basic and acidic residues" evidence="1">
    <location>
        <begin position="155"/>
        <end position="168"/>
    </location>
</feature>
<feature type="compositionally biased region" description="Gly residues" evidence="1">
    <location>
        <begin position="221"/>
        <end position="246"/>
    </location>
</feature>
<dbReference type="AlphaFoldDB" id="A0A6J4PWR4"/>
<accession>A0A6J4PWR4</accession>
<sequence length="342" mass="36345">AAADDPLVGPVGPRPRPAAGHGPGRARRRGRAGAGEGRRLPARVVQRRRPVPAVRLRGQGGRAVLLREGLPRLPRQDPRAEPGRRPVQGQAGQVLRDRPGRHAGRRQQLRPRHPAEDDHVLRPVRRHAGPVRDGDLAPEHLPVPRDRPRRHRRRPELQHEPGRHREGAGHGQVEVQGRRVPRRAEPDHRPAGVEPVRAGPAAVEAGRQGREQGDPGVGRQAAGGGAGRGEGVAGRGGQGVGDGPGAGARPVRPGGRLLRRRGPRQAGGRRAQDAGDEQGGGGRAGRPQDVRRDRRRIGQGPEGAEGPVRDAGDDDRQEVPGRPDRQAGRDAGRGPGPSVGPV</sequence>
<feature type="compositionally biased region" description="Basic and acidic residues" evidence="1">
    <location>
        <begin position="130"/>
        <end position="146"/>
    </location>
</feature>
<evidence type="ECO:0000313" key="2">
    <source>
        <dbReference type="EMBL" id="CAA9427871.1"/>
    </source>
</evidence>
<protein>
    <submittedName>
        <fullName evidence="2">Uncharacterized protein</fullName>
    </submittedName>
</protein>
<evidence type="ECO:0000256" key="1">
    <source>
        <dbReference type="SAM" id="MobiDB-lite"/>
    </source>
</evidence>
<feature type="compositionally biased region" description="Basic residues" evidence="1">
    <location>
        <begin position="101"/>
        <end position="112"/>
    </location>
</feature>
<reference evidence="2" key="1">
    <citation type="submission" date="2020-02" db="EMBL/GenBank/DDBJ databases">
        <authorList>
            <person name="Meier V. D."/>
        </authorList>
    </citation>
    <scope>NUCLEOTIDE SEQUENCE</scope>
    <source>
        <strain evidence="2">AVDCRST_MAG64</strain>
    </source>
</reference>
<feature type="compositionally biased region" description="Low complexity" evidence="1">
    <location>
        <begin position="247"/>
        <end position="256"/>
    </location>
</feature>
<feature type="compositionally biased region" description="Basic and acidic residues" evidence="1">
    <location>
        <begin position="182"/>
        <end position="191"/>
    </location>
</feature>
<feature type="region of interest" description="Disordered" evidence="1">
    <location>
        <begin position="1"/>
        <end position="342"/>
    </location>
</feature>
<feature type="compositionally biased region" description="Basic and acidic residues" evidence="1">
    <location>
        <begin position="317"/>
        <end position="332"/>
    </location>
</feature>
<proteinExistence type="predicted"/>
<feature type="non-terminal residue" evidence="2">
    <location>
        <position position="1"/>
    </location>
</feature>
<feature type="non-terminal residue" evidence="2">
    <location>
        <position position="342"/>
    </location>
</feature>
<feature type="compositionally biased region" description="Basic and acidic residues" evidence="1">
    <location>
        <begin position="74"/>
        <end position="84"/>
    </location>
</feature>
<feature type="compositionally biased region" description="Gly residues" evidence="1">
    <location>
        <begin position="333"/>
        <end position="342"/>
    </location>
</feature>
<organism evidence="2">
    <name type="scientific">uncultured Phycisphaerae bacterium</name>
    <dbReference type="NCBI Taxonomy" id="904963"/>
    <lineage>
        <taxon>Bacteria</taxon>
        <taxon>Pseudomonadati</taxon>
        <taxon>Planctomycetota</taxon>
        <taxon>Phycisphaerae</taxon>
        <taxon>environmental samples</taxon>
    </lineage>
</organism>